<proteinExistence type="predicted"/>
<evidence type="ECO:0000313" key="1">
    <source>
        <dbReference type="EMBL" id="ARD22514.1"/>
    </source>
</evidence>
<evidence type="ECO:0000313" key="2">
    <source>
        <dbReference type="Proteomes" id="UP000191820"/>
    </source>
</evidence>
<organism evidence="1 2">
    <name type="scientific">Shewanella japonica</name>
    <dbReference type="NCBI Taxonomy" id="93973"/>
    <lineage>
        <taxon>Bacteria</taxon>
        <taxon>Pseudomonadati</taxon>
        <taxon>Pseudomonadota</taxon>
        <taxon>Gammaproteobacteria</taxon>
        <taxon>Alteromonadales</taxon>
        <taxon>Shewanellaceae</taxon>
        <taxon>Shewanella</taxon>
    </lineage>
</organism>
<keyword evidence="2" id="KW-1185">Reference proteome</keyword>
<accession>A0ABM6JMG9</accession>
<dbReference type="EMBL" id="CP020472">
    <property type="protein sequence ID" value="ARD22514.1"/>
    <property type="molecule type" value="Genomic_DNA"/>
</dbReference>
<name>A0ABM6JMG9_9GAMM</name>
<gene>
    <name evidence="1" type="ORF">SJ2017_2221</name>
</gene>
<reference evidence="1 2" key="1">
    <citation type="submission" date="2017-03" db="EMBL/GenBank/DDBJ databases">
        <title>Genome sequencing of Shewanella japonica KCTC 22435.</title>
        <authorList>
            <person name="Kim K.M."/>
        </authorList>
    </citation>
    <scope>NUCLEOTIDE SEQUENCE [LARGE SCALE GENOMIC DNA]</scope>
    <source>
        <strain evidence="1 2">KCTC 22435</strain>
    </source>
</reference>
<dbReference type="Proteomes" id="UP000191820">
    <property type="component" value="Chromosome"/>
</dbReference>
<dbReference type="RefSeq" id="WP_080915828.1">
    <property type="nucleotide sequence ID" value="NZ_CP020472.1"/>
</dbReference>
<sequence>MLVMSFKERWRAAELASAIENTLKNEAVWLASSNPAKSIDAISRKLASMVINDFRRVETFPKTLTESELLSAFFNGFSVVINKSINQETITKTDYSIIALARGFALDIDLSHEQALLEQASSVIQVANNWDKHIRNLNQRRNTRFTV</sequence>
<protein>
    <submittedName>
        <fullName evidence="1">Uncharacterized protein</fullName>
    </submittedName>
</protein>